<name>A0A834SGS9_9FABA</name>
<comment type="caution">
    <text evidence="14">The sequence shown here is derived from an EMBL/GenBank/DDBJ whole genome shotgun (WGS) entry which is preliminary data.</text>
</comment>
<comment type="subcellular location">
    <subcellularLocation>
        <location evidence="1">Membrane</location>
        <topology evidence="1">Multi-pass membrane protein</topology>
    </subcellularLocation>
</comment>
<evidence type="ECO:0000256" key="8">
    <source>
        <dbReference type="ARBA" id="ARBA00023136"/>
    </source>
</evidence>
<feature type="transmembrane region" description="Helical" evidence="10">
    <location>
        <begin position="15"/>
        <end position="38"/>
    </location>
</feature>
<evidence type="ECO:0000256" key="5">
    <source>
        <dbReference type="ARBA" id="ARBA00022958"/>
    </source>
</evidence>
<feature type="domain" description="Cation/H(+) antiporter central" evidence="12">
    <location>
        <begin position="463"/>
        <end position="543"/>
    </location>
</feature>
<dbReference type="GO" id="GO:0015297">
    <property type="term" value="F:antiporter activity"/>
    <property type="evidence" value="ECO:0007669"/>
    <property type="project" value="InterPro"/>
</dbReference>
<dbReference type="InterPro" id="IPR038770">
    <property type="entry name" value="Na+/solute_symporter_sf"/>
</dbReference>
<evidence type="ECO:0000256" key="7">
    <source>
        <dbReference type="ARBA" id="ARBA00023065"/>
    </source>
</evidence>
<evidence type="ECO:0000256" key="2">
    <source>
        <dbReference type="ARBA" id="ARBA00022448"/>
    </source>
</evidence>
<feature type="transmembrane region" description="Helical" evidence="10">
    <location>
        <begin position="273"/>
        <end position="296"/>
    </location>
</feature>
<comment type="similarity">
    <text evidence="9">Belongs to the monovalent cation:proton antiporter 2 (CPA2) transporter (TC 2.A.37) family. CHX (TC 2.A.37.4) subfamily.</text>
</comment>
<dbReference type="InterPro" id="IPR006153">
    <property type="entry name" value="Cation/H_exchanger_TM"/>
</dbReference>
<evidence type="ECO:0000256" key="4">
    <source>
        <dbReference type="ARBA" id="ARBA00022692"/>
    </source>
</evidence>
<feature type="domain" description="Cation/H+ exchanger transmembrane" evidence="11">
    <location>
        <begin position="13"/>
        <end position="352"/>
    </location>
</feature>
<evidence type="ECO:0000256" key="6">
    <source>
        <dbReference type="ARBA" id="ARBA00022989"/>
    </source>
</evidence>
<dbReference type="Pfam" id="PF23259">
    <property type="entry name" value="CHX17_C"/>
    <property type="match status" value="1"/>
</dbReference>
<evidence type="ECO:0000313" key="14">
    <source>
        <dbReference type="EMBL" id="KAF7803187.1"/>
    </source>
</evidence>
<keyword evidence="15" id="KW-1185">Reference proteome</keyword>
<feature type="transmembrane region" description="Helical" evidence="10">
    <location>
        <begin position="50"/>
        <end position="72"/>
    </location>
</feature>
<dbReference type="InterPro" id="IPR057291">
    <property type="entry name" value="CHX17_2nd"/>
</dbReference>
<feature type="transmembrane region" description="Helical" evidence="10">
    <location>
        <begin position="195"/>
        <end position="222"/>
    </location>
</feature>
<feature type="domain" description="Cation/H(+) antiporter C-terminal" evidence="13">
    <location>
        <begin position="552"/>
        <end position="716"/>
    </location>
</feature>
<feature type="transmembrane region" description="Helical" evidence="10">
    <location>
        <begin position="154"/>
        <end position="175"/>
    </location>
</feature>
<dbReference type="Proteomes" id="UP000634136">
    <property type="component" value="Unassembled WGS sequence"/>
</dbReference>
<feature type="transmembrane region" description="Helical" evidence="10">
    <location>
        <begin position="128"/>
        <end position="148"/>
    </location>
</feature>
<reference evidence="14" key="1">
    <citation type="submission" date="2020-09" db="EMBL/GenBank/DDBJ databases">
        <title>Genome-Enabled Discovery of Anthraquinone Biosynthesis in Senna tora.</title>
        <authorList>
            <person name="Kang S.-H."/>
            <person name="Pandey R.P."/>
            <person name="Lee C.-M."/>
            <person name="Sim J.-S."/>
            <person name="Jeong J.-T."/>
            <person name="Choi B.-S."/>
            <person name="Jung M."/>
            <person name="Ginzburg D."/>
            <person name="Zhao K."/>
            <person name="Won S.Y."/>
            <person name="Oh T.-J."/>
            <person name="Yu Y."/>
            <person name="Kim N.-H."/>
            <person name="Lee O.R."/>
            <person name="Lee T.-H."/>
            <person name="Bashyal P."/>
            <person name="Kim T.-S."/>
            <person name="Lee W.-H."/>
            <person name="Kawkins C."/>
            <person name="Kim C.-K."/>
            <person name="Kim J.S."/>
            <person name="Ahn B.O."/>
            <person name="Rhee S.Y."/>
            <person name="Sohng J.K."/>
        </authorList>
    </citation>
    <scope>NUCLEOTIDE SEQUENCE</scope>
    <source>
        <tissue evidence="14">Leaf</tissue>
    </source>
</reference>
<keyword evidence="6 10" id="KW-1133">Transmembrane helix</keyword>
<evidence type="ECO:0000259" key="13">
    <source>
        <dbReference type="Pfam" id="PF23259"/>
    </source>
</evidence>
<keyword evidence="3" id="KW-0633">Potassium transport</keyword>
<keyword evidence="5" id="KW-0630">Potassium</keyword>
<keyword evidence="7" id="KW-0406">Ion transport</keyword>
<evidence type="ECO:0000256" key="3">
    <source>
        <dbReference type="ARBA" id="ARBA00022538"/>
    </source>
</evidence>
<evidence type="ECO:0000259" key="12">
    <source>
        <dbReference type="Pfam" id="PF23256"/>
    </source>
</evidence>
<accession>A0A834SGS9</accession>
<dbReference type="PANTHER" id="PTHR32468">
    <property type="entry name" value="CATION/H + ANTIPORTER"/>
    <property type="match status" value="1"/>
</dbReference>
<protein>
    <submittedName>
        <fullName evidence="14">Cation/H(+) antiporter 15-like</fullName>
    </submittedName>
</protein>
<keyword evidence="4 10" id="KW-0812">Transmembrane</keyword>
<evidence type="ECO:0000259" key="11">
    <source>
        <dbReference type="Pfam" id="PF00999"/>
    </source>
</evidence>
<dbReference type="Pfam" id="PF23256">
    <property type="entry name" value="CHX17_2nd"/>
    <property type="match status" value="1"/>
</dbReference>
<dbReference type="PANTHER" id="PTHR32468:SF110">
    <property type="entry name" value="CATION_H+ EXCHANGER 3"/>
    <property type="match status" value="1"/>
</dbReference>
<dbReference type="InterPro" id="IPR050794">
    <property type="entry name" value="CPA2_transporter"/>
</dbReference>
<dbReference type="OrthoDB" id="2687058at2759"/>
<dbReference type="Pfam" id="PF00999">
    <property type="entry name" value="Na_H_Exchanger"/>
    <property type="match status" value="1"/>
</dbReference>
<dbReference type="GO" id="GO:0012505">
    <property type="term" value="C:endomembrane system"/>
    <property type="evidence" value="ECO:0007669"/>
    <property type="project" value="TreeGrafter"/>
</dbReference>
<organism evidence="14 15">
    <name type="scientific">Senna tora</name>
    <dbReference type="NCBI Taxonomy" id="362788"/>
    <lineage>
        <taxon>Eukaryota</taxon>
        <taxon>Viridiplantae</taxon>
        <taxon>Streptophyta</taxon>
        <taxon>Embryophyta</taxon>
        <taxon>Tracheophyta</taxon>
        <taxon>Spermatophyta</taxon>
        <taxon>Magnoliopsida</taxon>
        <taxon>eudicotyledons</taxon>
        <taxon>Gunneridae</taxon>
        <taxon>Pentapetalae</taxon>
        <taxon>rosids</taxon>
        <taxon>fabids</taxon>
        <taxon>Fabales</taxon>
        <taxon>Fabaceae</taxon>
        <taxon>Caesalpinioideae</taxon>
        <taxon>Cassia clade</taxon>
        <taxon>Senna</taxon>
    </lineage>
</organism>
<evidence type="ECO:0000256" key="10">
    <source>
        <dbReference type="SAM" id="Phobius"/>
    </source>
</evidence>
<dbReference type="Gene3D" id="1.20.1530.20">
    <property type="match status" value="1"/>
</dbReference>
<dbReference type="GO" id="GO:0006885">
    <property type="term" value="P:regulation of pH"/>
    <property type="evidence" value="ECO:0007669"/>
    <property type="project" value="TreeGrafter"/>
</dbReference>
<dbReference type="EMBL" id="JAAIUW010000013">
    <property type="protein sequence ID" value="KAF7803187.1"/>
    <property type="molecule type" value="Genomic_DNA"/>
</dbReference>
<dbReference type="InterPro" id="IPR057290">
    <property type="entry name" value="CHX17_C"/>
</dbReference>
<proteinExistence type="inferred from homology"/>
<dbReference type="AlphaFoldDB" id="A0A834SGS9"/>
<evidence type="ECO:0000256" key="1">
    <source>
        <dbReference type="ARBA" id="ARBA00004141"/>
    </source>
</evidence>
<dbReference type="GO" id="GO:0016020">
    <property type="term" value="C:membrane"/>
    <property type="evidence" value="ECO:0007669"/>
    <property type="project" value="UniProtKB-SubCell"/>
</dbReference>
<feature type="transmembrane region" description="Helical" evidence="10">
    <location>
        <begin position="336"/>
        <end position="356"/>
    </location>
</feature>
<evidence type="ECO:0000256" key="9">
    <source>
        <dbReference type="ARBA" id="ARBA00038341"/>
    </source>
</evidence>
<keyword evidence="8 10" id="KW-0472">Membrane</keyword>
<feature type="transmembrane region" description="Helical" evidence="10">
    <location>
        <begin position="302"/>
        <end position="324"/>
    </location>
</feature>
<sequence length="740" mass="82651">MTIPPLFLETFSPRGILTVEVMCNLGVIYYSFLTGLQINLDNILRAQRKATTIAISGVIIPLIMGCALYSIHRKTFKPDKGEFMELNLPKAYLLWSLSLTVTGFPVLAQILANLKLLYTELGRSALDAAKISDTYSWLLFMFLVPFTINDYKGIYTVLSIVVFVGASVLLVRPFLTRIIDRRMDEGEEWNDMNLLMVLMGTLLCAYITDVLGAHSISGAFVFGLILPHSKFAEVMMSSVNDFASGVVIPLFFAGSGMRMNLGVVFNGENWVYTVLLIVLLCTPKIISTLVATYFYGISVRDGVGLGLLLNTKGVMALVILNIAWDRSILRSSSYTIIASSLVLMTMISSIIINLAYKPTKRYERNKLRTIQNLRLDAELRILACVHNGPNARSMVHLLEGFKASRVSPLHVFVLYLIELTTHGGFLLINHMEDQNLEPQKLTQTQAELEYISNTFDELAEVNDAIRVDTFSVMSSYATIHEDVVSAADEKRTSLILLPFHKQLNAQGSMEIFNSAASYRDINQNMINVSPCSLGIFVDRDMGSLFQPNFQILTLFIGGPDDREALAVAWRLAAYSGVQVSLVRMLLYDEAAEVNQSANVEVEDQQGMLSQSIDKEKHEELDEEYVNSFRLRAMNNEDTITYSEREVHVGEDIPALLNDLDQIGYNLYIVGHGKGRNSMVFSRFLEWCDFPELGVIGNLLVSDNFSSKSSVLVVHQYGYGGMVFGNNHESTRSLSNNNVQV</sequence>
<evidence type="ECO:0000313" key="15">
    <source>
        <dbReference type="Proteomes" id="UP000634136"/>
    </source>
</evidence>
<dbReference type="GO" id="GO:0006813">
    <property type="term" value="P:potassium ion transport"/>
    <property type="evidence" value="ECO:0007669"/>
    <property type="project" value="UniProtKB-KW"/>
</dbReference>
<keyword evidence="2" id="KW-0813">Transport</keyword>
<dbReference type="GO" id="GO:1902600">
    <property type="term" value="P:proton transmembrane transport"/>
    <property type="evidence" value="ECO:0007669"/>
    <property type="project" value="InterPro"/>
</dbReference>
<feature type="transmembrane region" description="Helical" evidence="10">
    <location>
        <begin position="92"/>
        <end position="116"/>
    </location>
</feature>
<gene>
    <name evidence="14" type="ORF">G2W53_042298</name>
</gene>